<evidence type="ECO:0000256" key="14">
    <source>
        <dbReference type="SAM" id="Phobius"/>
    </source>
</evidence>
<accession>A0ABQ0FYR6</accession>
<comment type="catalytic activity">
    <reaction evidence="1">
        <text>S-ubiquitinyl-[E2 ubiquitin-conjugating enzyme]-L-cysteine + [acceptor protein]-L-lysine = [E2 ubiquitin-conjugating enzyme]-L-cysteine + N(6)-ubiquitinyl-[acceptor protein]-L-lysine.</text>
        <dbReference type="EC" id="2.3.2.27"/>
    </reaction>
</comment>
<feature type="region of interest" description="Disordered" evidence="13">
    <location>
        <begin position="389"/>
        <end position="467"/>
    </location>
</feature>
<proteinExistence type="predicted"/>
<feature type="compositionally biased region" description="Gly residues" evidence="13">
    <location>
        <begin position="69"/>
        <end position="86"/>
    </location>
</feature>
<keyword evidence="7 12" id="KW-0863">Zinc-finger</keyword>
<dbReference type="Gene3D" id="3.30.40.10">
    <property type="entry name" value="Zinc/RING finger domain, C3HC4 (zinc finger)"/>
    <property type="match status" value="1"/>
</dbReference>
<feature type="region of interest" description="Disordered" evidence="13">
    <location>
        <begin position="482"/>
        <end position="522"/>
    </location>
</feature>
<dbReference type="PANTHER" id="PTHR45977:SF4">
    <property type="entry name" value="RING-TYPE DOMAIN-CONTAINING PROTEIN"/>
    <property type="match status" value="1"/>
</dbReference>
<feature type="region of interest" description="Disordered" evidence="13">
    <location>
        <begin position="55"/>
        <end position="86"/>
    </location>
</feature>
<dbReference type="CDD" id="cd16473">
    <property type="entry name" value="RING-H2_RNF103"/>
    <property type="match status" value="1"/>
</dbReference>
<evidence type="ECO:0000256" key="10">
    <source>
        <dbReference type="ARBA" id="ARBA00022989"/>
    </source>
</evidence>
<sequence>MTFLNPAVMEGARLVVRQTSGSVFSTVASSATNTPIFSPTPTSFSLPTAVAPTTPPVVSTGSSTLVNGSGSGNNGDSNGGGGGGGGGGSNSSSLLFFVALGFGVVFTNLWIIVGVKYCFRYNARNRQLRNEDGEPINMENMPRPHRRRREKKLMTIDEVNEKFPMLKYKTWVASRAQEGLPTRGGVSAPPSRPGSIRHMDAAAPELPPKERISTEDRPTTSATATATTAAEVSAAGVPARTPAEAEESEKPEAQGAGHVPKESTSSTVAAVARTSADADREPESTIAQKHMSQVSHDEDDEDDHIDAALPPECMGTSGDTCAICIDTLEDDDDVRGLTCGHAFHAVCLDPWLTTRRACCPLCKADYYTPKPRPQVADGGDGTTGIITVTLPGDSRSNRMNLPNRPRNAFFSFGRTDPRTAAQRAPGRRRVAGSAQHRHNGGHSFLSGPRTRSNAGPAPASPASAPATQAGAGRLFSGLRAAFPALRPLRGQNNQTPPEPAASGANPGVTPSQLEAGVRNPQS</sequence>
<organism evidence="16 17">
    <name type="scientific">Madurella fahalii</name>
    <dbReference type="NCBI Taxonomy" id="1157608"/>
    <lineage>
        <taxon>Eukaryota</taxon>
        <taxon>Fungi</taxon>
        <taxon>Dikarya</taxon>
        <taxon>Ascomycota</taxon>
        <taxon>Pezizomycotina</taxon>
        <taxon>Sordariomycetes</taxon>
        <taxon>Sordariomycetidae</taxon>
        <taxon>Sordariales</taxon>
        <taxon>Sordariales incertae sedis</taxon>
        <taxon>Madurella</taxon>
    </lineage>
</organism>
<feature type="compositionally biased region" description="Low complexity" evidence="13">
    <location>
        <begin position="452"/>
        <end position="467"/>
    </location>
</feature>
<dbReference type="Pfam" id="PF13639">
    <property type="entry name" value="zf-RING_2"/>
    <property type="match status" value="1"/>
</dbReference>
<evidence type="ECO:0000256" key="9">
    <source>
        <dbReference type="ARBA" id="ARBA00022833"/>
    </source>
</evidence>
<dbReference type="Proteomes" id="UP001628179">
    <property type="component" value="Unassembled WGS sequence"/>
</dbReference>
<evidence type="ECO:0000313" key="16">
    <source>
        <dbReference type="EMBL" id="GAB1310559.1"/>
    </source>
</evidence>
<feature type="compositionally biased region" description="Low complexity" evidence="13">
    <location>
        <begin position="55"/>
        <end position="68"/>
    </location>
</feature>
<evidence type="ECO:0000256" key="11">
    <source>
        <dbReference type="ARBA" id="ARBA00023136"/>
    </source>
</evidence>
<evidence type="ECO:0000256" key="6">
    <source>
        <dbReference type="ARBA" id="ARBA00022723"/>
    </source>
</evidence>
<gene>
    <name evidence="16" type="ORF">MFIFM68171_00769</name>
</gene>
<dbReference type="SUPFAM" id="SSF57850">
    <property type="entry name" value="RING/U-box"/>
    <property type="match status" value="1"/>
</dbReference>
<evidence type="ECO:0000256" key="3">
    <source>
        <dbReference type="ARBA" id="ARBA00012483"/>
    </source>
</evidence>
<feature type="compositionally biased region" description="Basic and acidic residues" evidence="13">
    <location>
        <begin position="207"/>
        <end position="218"/>
    </location>
</feature>
<feature type="compositionally biased region" description="Basic residues" evidence="13">
    <location>
        <begin position="425"/>
        <end position="440"/>
    </location>
</feature>
<comment type="subcellular location">
    <subcellularLocation>
        <location evidence="2">Membrane</location>
        <topology evidence="2">Multi-pass membrane protein</topology>
    </subcellularLocation>
</comment>
<evidence type="ECO:0000256" key="8">
    <source>
        <dbReference type="ARBA" id="ARBA00022786"/>
    </source>
</evidence>
<dbReference type="PANTHER" id="PTHR45977">
    <property type="entry name" value="TARGET OF ERK KINASE MPK-1"/>
    <property type="match status" value="1"/>
</dbReference>
<reference evidence="16 17" key="1">
    <citation type="submission" date="2024-09" db="EMBL/GenBank/DDBJ databases">
        <title>Itraconazole resistance in Madurella fahalii resulting from another homologue of gene encoding cytochrome P450 14-alpha sterol demethylase (CYP51).</title>
        <authorList>
            <person name="Yoshioka I."/>
            <person name="Fahal A.H."/>
            <person name="Kaneko S."/>
            <person name="Yaguchi T."/>
        </authorList>
    </citation>
    <scope>NUCLEOTIDE SEQUENCE [LARGE SCALE GENOMIC DNA]</scope>
    <source>
        <strain evidence="16 17">IFM 68171</strain>
    </source>
</reference>
<dbReference type="PROSITE" id="PS50089">
    <property type="entry name" value="ZF_RING_2"/>
    <property type="match status" value="1"/>
</dbReference>
<feature type="region of interest" description="Disordered" evidence="13">
    <location>
        <begin position="178"/>
        <end position="311"/>
    </location>
</feature>
<dbReference type="InterPro" id="IPR013083">
    <property type="entry name" value="Znf_RING/FYVE/PHD"/>
</dbReference>
<evidence type="ECO:0000259" key="15">
    <source>
        <dbReference type="PROSITE" id="PS50089"/>
    </source>
</evidence>
<keyword evidence="10 14" id="KW-1133">Transmembrane helix</keyword>
<comment type="caution">
    <text evidence="16">The sequence shown here is derived from an EMBL/GenBank/DDBJ whole genome shotgun (WGS) entry which is preliminary data.</text>
</comment>
<feature type="compositionally biased region" description="Low complexity" evidence="13">
    <location>
        <begin position="219"/>
        <end position="235"/>
    </location>
</feature>
<evidence type="ECO:0000256" key="12">
    <source>
        <dbReference type="PROSITE-ProRule" id="PRU00175"/>
    </source>
</evidence>
<evidence type="ECO:0000313" key="17">
    <source>
        <dbReference type="Proteomes" id="UP001628179"/>
    </source>
</evidence>
<evidence type="ECO:0000256" key="4">
    <source>
        <dbReference type="ARBA" id="ARBA00022679"/>
    </source>
</evidence>
<name>A0ABQ0FYR6_9PEZI</name>
<feature type="transmembrane region" description="Helical" evidence="14">
    <location>
        <begin position="94"/>
        <end position="119"/>
    </location>
</feature>
<keyword evidence="5 14" id="KW-0812">Transmembrane</keyword>
<dbReference type="RefSeq" id="XP_070912292.1">
    <property type="nucleotide sequence ID" value="XM_071056191.1"/>
</dbReference>
<dbReference type="SMART" id="SM00184">
    <property type="entry name" value="RING"/>
    <property type="match status" value="1"/>
</dbReference>
<keyword evidence="9" id="KW-0862">Zinc</keyword>
<dbReference type="EC" id="2.3.2.27" evidence="3"/>
<feature type="domain" description="RING-type" evidence="15">
    <location>
        <begin position="321"/>
        <end position="363"/>
    </location>
</feature>
<keyword evidence="17" id="KW-1185">Reference proteome</keyword>
<keyword evidence="8" id="KW-0833">Ubl conjugation pathway</keyword>
<keyword evidence="11 14" id="KW-0472">Membrane</keyword>
<dbReference type="InterPro" id="IPR001841">
    <property type="entry name" value="Znf_RING"/>
</dbReference>
<protein>
    <recommendedName>
        <fullName evidence="3">RING-type E3 ubiquitin transferase</fullName>
        <ecNumber evidence="3">2.3.2.27</ecNumber>
    </recommendedName>
</protein>
<keyword evidence="16" id="KW-0675">Receptor</keyword>
<evidence type="ECO:0000256" key="7">
    <source>
        <dbReference type="ARBA" id="ARBA00022771"/>
    </source>
</evidence>
<feature type="compositionally biased region" description="Polar residues" evidence="13">
    <location>
        <begin position="285"/>
        <end position="294"/>
    </location>
</feature>
<evidence type="ECO:0000256" key="5">
    <source>
        <dbReference type="ARBA" id="ARBA00022692"/>
    </source>
</evidence>
<evidence type="ECO:0000256" key="13">
    <source>
        <dbReference type="SAM" id="MobiDB-lite"/>
    </source>
</evidence>
<evidence type="ECO:0000256" key="1">
    <source>
        <dbReference type="ARBA" id="ARBA00000900"/>
    </source>
</evidence>
<feature type="compositionally biased region" description="Low complexity" evidence="13">
    <location>
        <begin position="263"/>
        <end position="275"/>
    </location>
</feature>
<dbReference type="GeneID" id="98171514"/>
<keyword evidence="4" id="KW-0808">Transferase</keyword>
<evidence type="ECO:0000256" key="2">
    <source>
        <dbReference type="ARBA" id="ARBA00004141"/>
    </source>
</evidence>
<dbReference type="EMBL" id="BAAFSV010000001">
    <property type="protein sequence ID" value="GAB1310559.1"/>
    <property type="molecule type" value="Genomic_DNA"/>
</dbReference>
<keyword evidence="6" id="KW-0479">Metal-binding</keyword>